<dbReference type="InterPro" id="IPR037682">
    <property type="entry name" value="TonB_C"/>
</dbReference>
<dbReference type="PROSITE" id="PS52015">
    <property type="entry name" value="TONB_CTD"/>
    <property type="match status" value="1"/>
</dbReference>
<comment type="subcellular location">
    <subcellularLocation>
        <location evidence="1">Membrane</location>
        <topology evidence="1">Single-pass membrane protein</topology>
    </subcellularLocation>
</comment>
<feature type="domain" description="TonB C-terminal" evidence="6">
    <location>
        <begin position="24"/>
        <end position="115"/>
    </location>
</feature>
<protein>
    <submittedName>
        <fullName evidence="7">TonB family protein</fullName>
    </submittedName>
</protein>
<evidence type="ECO:0000256" key="5">
    <source>
        <dbReference type="SAM" id="SignalP"/>
    </source>
</evidence>
<evidence type="ECO:0000313" key="7">
    <source>
        <dbReference type="EMBL" id="RMA82763.1"/>
    </source>
</evidence>
<dbReference type="Pfam" id="PF03544">
    <property type="entry name" value="TonB_C"/>
    <property type="match status" value="1"/>
</dbReference>
<dbReference type="Gene3D" id="3.30.1150.10">
    <property type="match status" value="1"/>
</dbReference>
<keyword evidence="4" id="KW-0472">Membrane</keyword>
<proteinExistence type="predicted"/>
<feature type="chain" id="PRO_5018230379" evidence="5">
    <location>
        <begin position="24"/>
        <end position="115"/>
    </location>
</feature>
<keyword evidence="5" id="KW-0732">Signal</keyword>
<gene>
    <name evidence="7" type="ORF">DFR27_0724</name>
</gene>
<dbReference type="EMBL" id="REFJ01000001">
    <property type="protein sequence ID" value="RMA82763.1"/>
    <property type="molecule type" value="Genomic_DNA"/>
</dbReference>
<dbReference type="GO" id="GO:0055085">
    <property type="term" value="P:transmembrane transport"/>
    <property type="evidence" value="ECO:0007669"/>
    <property type="project" value="InterPro"/>
</dbReference>
<dbReference type="Proteomes" id="UP000267187">
    <property type="component" value="Unassembled WGS sequence"/>
</dbReference>
<evidence type="ECO:0000256" key="4">
    <source>
        <dbReference type="ARBA" id="ARBA00023136"/>
    </source>
</evidence>
<organism evidence="7 8">
    <name type="scientific">Umboniibacter marinipuniceus</name>
    <dbReference type="NCBI Taxonomy" id="569599"/>
    <lineage>
        <taxon>Bacteria</taxon>
        <taxon>Pseudomonadati</taxon>
        <taxon>Pseudomonadota</taxon>
        <taxon>Gammaproteobacteria</taxon>
        <taxon>Cellvibrionales</taxon>
        <taxon>Cellvibrionaceae</taxon>
        <taxon>Umboniibacter</taxon>
    </lineage>
</organism>
<keyword evidence="2" id="KW-0812">Transmembrane</keyword>
<evidence type="ECO:0000256" key="2">
    <source>
        <dbReference type="ARBA" id="ARBA00022692"/>
    </source>
</evidence>
<feature type="signal peptide" evidence="5">
    <location>
        <begin position="1"/>
        <end position="23"/>
    </location>
</feature>
<evidence type="ECO:0000259" key="6">
    <source>
        <dbReference type="PROSITE" id="PS52015"/>
    </source>
</evidence>
<comment type="caution">
    <text evidence="7">The sequence shown here is derived from an EMBL/GenBank/DDBJ whole genome shotgun (WGS) entry which is preliminary data.</text>
</comment>
<evidence type="ECO:0000256" key="1">
    <source>
        <dbReference type="ARBA" id="ARBA00004167"/>
    </source>
</evidence>
<keyword evidence="3" id="KW-1133">Transmembrane helix</keyword>
<dbReference type="InterPro" id="IPR006260">
    <property type="entry name" value="TonB/TolA_C"/>
</dbReference>
<sequence length="115" mass="12600">MIRFVLILSVAIFSGLSAQQPAALEREQPTPIVRILPQYPVTGLGREGEVELEFVINEVGRAVDIKVVSAVPEGVFEQAAMDALSLWLYRPIELAGKPIAVSGVRERFRFLPPSA</sequence>
<keyword evidence="8" id="KW-1185">Reference proteome</keyword>
<name>A0A3M0AC65_9GAMM</name>
<evidence type="ECO:0000256" key="3">
    <source>
        <dbReference type="ARBA" id="ARBA00022989"/>
    </source>
</evidence>
<accession>A0A3M0AC65</accession>
<dbReference type="AlphaFoldDB" id="A0A3M0AC65"/>
<dbReference type="RefSeq" id="WP_170150766.1">
    <property type="nucleotide sequence ID" value="NZ_REFJ01000001.1"/>
</dbReference>
<reference evidence="7 8" key="1">
    <citation type="submission" date="2018-10" db="EMBL/GenBank/DDBJ databases">
        <title>Genomic Encyclopedia of Type Strains, Phase IV (KMG-IV): sequencing the most valuable type-strain genomes for metagenomic binning, comparative biology and taxonomic classification.</title>
        <authorList>
            <person name="Goeker M."/>
        </authorList>
    </citation>
    <scope>NUCLEOTIDE SEQUENCE [LARGE SCALE GENOMIC DNA]</scope>
    <source>
        <strain evidence="7 8">DSM 25080</strain>
    </source>
</reference>
<dbReference type="SUPFAM" id="SSF74653">
    <property type="entry name" value="TolA/TonB C-terminal domain"/>
    <property type="match status" value="1"/>
</dbReference>
<evidence type="ECO:0000313" key="8">
    <source>
        <dbReference type="Proteomes" id="UP000267187"/>
    </source>
</evidence>
<dbReference type="NCBIfam" id="TIGR01352">
    <property type="entry name" value="tonB_Cterm"/>
    <property type="match status" value="1"/>
</dbReference>
<dbReference type="GO" id="GO:0016020">
    <property type="term" value="C:membrane"/>
    <property type="evidence" value="ECO:0007669"/>
    <property type="project" value="UniProtKB-SubCell"/>
</dbReference>